<dbReference type="PANTHER" id="PTHR45623">
    <property type="entry name" value="CHROMODOMAIN-HELICASE-DNA-BINDING PROTEIN 3-RELATED-RELATED"/>
    <property type="match status" value="1"/>
</dbReference>
<evidence type="ECO:0000256" key="9">
    <source>
        <dbReference type="ARBA" id="ARBA00023125"/>
    </source>
</evidence>
<dbReference type="PROSITE" id="PS51192">
    <property type="entry name" value="HELICASE_ATP_BIND_1"/>
    <property type="match status" value="1"/>
</dbReference>
<feature type="compositionally biased region" description="Polar residues" evidence="11">
    <location>
        <begin position="1637"/>
        <end position="1665"/>
    </location>
</feature>
<evidence type="ECO:0000256" key="5">
    <source>
        <dbReference type="ARBA" id="ARBA00022801"/>
    </source>
</evidence>
<gene>
    <name evidence="15" type="ORF">DLAC_10324</name>
</gene>
<feature type="compositionally biased region" description="Acidic residues" evidence="11">
    <location>
        <begin position="380"/>
        <end position="409"/>
    </location>
</feature>
<dbReference type="InParanoid" id="A0A151Z543"/>
<dbReference type="GO" id="GO:0005634">
    <property type="term" value="C:nucleus"/>
    <property type="evidence" value="ECO:0007669"/>
    <property type="project" value="UniProtKB-SubCell"/>
</dbReference>
<dbReference type="GO" id="GO:0140658">
    <property type="term" value="F:ATP-dependent chromatin remodeler activity"/>
    <property type="evidence" value="ECO:0007669"/>
    <property type="project" value="TreeGrafter"/>
</dbReference>
<keyword evidence="4" id="KW-0547">Nucleotide-binding</keyword>
<dbReference type="CDD" id="cd18660">
    <property type="entry name" value="CD1_tandem"/>
    <property type="match status" value="1"/>
</dbReference>
<evidence type="ECO:0000259" key="14">
    <source>
        <dbReference type="PROSITE" id="PS51194"/>
    </source>
</evidence>
<dbReference type="CDD" id="cd18659">
    <property type="entry name" value="CD2_tandem"/>
    <property type="match status" value="1"/>
</dbReference>
<feature type="region of interest" description="Disordered" evidence="11">
    <location>
        <begin position="1257"/>
        <end position="1280"/>
    </location>
</feature>
<keyword evidence="7" id="KW-0067">ATP-binding</keyword>
<dbReference type="InterPro" id="IPR016197">
    <property type="entry name" value="Chromo-like_dom_sf"/>
</dbReference>
<dbReference type="SUPFAM" id="SSF52540">
    <property type="entry name" value="P-loop containing nucleoside triphosphate hydrolases"/>
    <property type="match status" value="2"/>
</dbReference>
<feature type="compositionally biased region" description="Basic and acidic residues" evidence="11">
    <location>
        <begin position="1560"/>
        <end position="1570"/>
    </location>
</feature>
<dbReference type="GO" id="GO:0003677">
    <property type="term" value="F:DNA binding"/>
    <property type="evidence" value="ECO:0007669"/>
    <property type="project" value="UniProtKB-KW"/>
</dbReference>
<keyword evidence="9" id="KW-0238">DNA-binding</keyword>
<dbReference type="GO" id="GO:0000785">
    <property type="term" value="C:chromatin"/>
    <property type="evidence" value="ECO:0007669"/>
    <property type="project" value="TreeGrafter"/>
</dbReference>
<name>A0A151Z543_TIELA</name>
<dbReference type="SMART" id="SM00487">
    <property type="entry name" value="DEXDc"/>
    <property type="match status" value="1"/>
</dbReference>
<feature type="compositionally biased region" description="Low complexity" evidence="11">
    <location>
        <begin position="1589"/>
        <end position="1603"/>
    </location>
</feature>
<dbReference type="CDD" id="cd18793">
    <property type="entry name" value="SF2_C_SNF"/>
    <property type="match status" value="1"/>
</dbReference>
<dbReference type="FunFam" id="3.40.50.300:FF:000130">
    <property type="entry name" value="Chromodomain-helicase-DNA-binding protein 2 isoform 1"/>
    <property type="match status" value="1"/>
</dbReference>
<dbReference type="Gene3D" id="6.10.140.1440">
    <property type="match status" value="1"/>
</dbReference>
<feature type="compositionally biased region" description="Basic and acidic residues" evidence="11">
    <location>
        <begin position="1257"/>
        <end position="1270"/>
    </location>
</feature>
<feature type="compositionally biased region" description="Polar residues" evidence="11">
    <location>
        <begin position="284"/>
        <end position="298"/>
    </location>
</feature>
<reference evidence="15 16" key="1">
    <citation type="submission" date="2015-12" db="EMBL/GenBank/DDBJ databases">
        <title>Dictyostelia acquired genes for synthesis and detection of signals that induce cell-type specialization by lateral gene transfer from prokaryotes.</title>
        <authorList>
            <person name="Gloeckner G."/>
            <person name="Schaap P."/>
        </authorList>
    </citation>
    <scope>NUCLEOTIDE SEQUENCE [LARGE SCALE GENOMIC DNA]</scope>
    <source>
        <strain evidence="15 16">TK</strain>
    </source>
</reference>
<organism evidence="15 16">
    <name type="scientific">Tieghemostelium lacteum</name>
    <name type="common">Slime mold</name>
    <name type="synonym">Dictyostelium lacteum</name>
    <dbReference type="NCBI Taxonomy" id="361077"/>
    <lineage>
        <taxon>Eukaryota</taxon>
        <taxon>Amoebozoa</taxon>
        <taxon>Evosea</taxon>
        <taxon>Eumycetozoa</taxon>
        <taxon>Dictyostelia</taxon>
        <taxon>Dictyosteliales</taxon>
        <taxon>Raperosteliaceae</taxon>
        <taxon>Tieghemostelium</taxon>
    </lineage>
</organism>
<dbReference type="SMART" id="SM00298">
    <property type="entry name" value="CHROMO"/>
    <property type="match status" value="2"/>
</dbReference>
<proteinExistence type="inferred from homology"/>
<dbReference type="InterPro" id="IPR038718">
    <property type="entry name" value="SNF2-like_sf"/>
</dbReference>
<evidence type="ECO:0000256" key="4">
    <source>
        <dbReference type="ARBA" id="ARBA00022741"/>
    </source>
</evidence>
<dbReference type="GO" id="GO:0016887">
    <property type="term" value="F:ATP hydrolysis activity"/>
    <property type="evidence" value="ECO:0007669"/>
    <property type="project" value="TreeGrafter"/>
</dbReference>
<evidence type="ECO:0000256" key="11">
    <source>
        <dbReference type="SAM" id="MobiDB-lite"/>
    </source>
</evidence>
<feature type="compositionally biased region" description="Low complexity" evidence="11">
    <location>
        <begin position="1539"/>
        <end position="1553"/>
    </location>
</feature>
<dbReference type="Pfam" id="PF00176">
    <property type="entry name" value="SNF2-rel_dom"/>
    <property type="match status" value="1"/>
</dbReference>
<evidence type="ECO:0000256" key="2">
    <source>
        <dbReference type="ARBA" id="ARBA00007025"/>
    </source>
</evidence>
<dbReference type="Gene3D" id="1.10.10.60">
    <property type="entry name" value="Homeodomain-like"/>
    <property type="match status" value="1"/>
</dbReference>
<feature type="compositionally biased region" description="Basic and acidic residues" evidence="11">
    <location>
        <begin position="411"/>
        <end position="423"/>
    </location>
</feature>
<dbReference type="InterPro" id="IPR001650">
    <property type="entry name" value="Helicase_C-like"/>
</dbReference>
<dbReference type="PROSITE" id="PS50013">
    <property type="entry name" value="CHROMO_2"/>
    <property type="match status" value="2"/>
</dbReference>
<dbReference type="PANTHER" id="PTHR45623:SF14">
    <property type="entry name" value="CHROMODOMAIN-HELICASE-DNA-BINDING PROTEIN 1"/>
    <property type="match status" value="1"/>
</dbReference>
<feature type="domain" description="Chromo" evidence="12">
    <location>
        <begin position="616"/>
        <end position="682"/>
    </location>
</feature>
<dbReference type="Pfam" id="PF00271">
    <property type="entry name" value="Helicase_C"/>
    <property type="match status" value="1"/>
</dbReference>
<evidence type="ECO:0000256" key="8">
    <source>
        <dbReference type="ARBA" id="ARBA00022853"/>
    </source>
</evidence>
<feature type="region of interest" description="Disordered" evidence="11">
    <location>
        <begin position="1511"/>
        <end position="1715"/>
    </location>
</feature>
<dbReference type="InterPro" id="IPR025260">
    <property type="entry name" value="CHD1-like_C"/>
</dbReference>
<feature type="domain" description="Chromo" evidence="12">
    <location>
        <begin position="506"/>
        <end position="581"/>
    </location>
</feature>
<comment type="similarity">
    <text evidence="2">Belongs to the SNF2/RAD54 helicase family.</text>
</comment>
<dbReference type="Proteomes" id="UP000076078">
    <property type="component" value="Unassembled WGS sequence"/>
</dbReference>
<dbReference type="PROSITE" id="PS51194">
    <property type="entry name" value="HELICASE_CTER"/>
    <property type="match status" value="1"/>
</dbReference>
<feature type="compositionally biased region" description="Basic residues" evidence="11">
    <location>
        <begin position="326"/>
        <end position="346"/>
    </location>
</feature>
<keyword evidence="16" id="KW-1185">Reference proteome</keyword>
<feature type="compositionally biased region" description="Low complexity" evidence="11">
    <location>
        <begin position="178"/>
        <end position="193"/>
    </location>
</feature>
<feature type="compositionally biased region" description="Acidic residues" evidence="11">
    <location>
        <begin position="305"/>
        <end position="321"/>
    </location>
</feature>
<evidence type="ECO:0000256" key="1">
    <source>
        <dbReference type="ARBA" id="ARBA00004123"/>
    </source>
</evidence>
<dbReference type="OrthoDB" id="5857104at2759"/>
<feature type="domain" description="Helicase ATP-binding" evidence="13">
    <location>
        <begin position="722"/>
        <end position="895"/>
    </location>
</feature>
<dbReference type="GO" id="GO:0004386">
    <property type="term" value="F:helicase activity"/>
    <property type="evidence" value="ECO:0007669"/>
    <property type="project" value="UniProtKB-KW"/>
</dbReference>
<evidence type="ECO:0000259" key="13">
    <source>
        <dbReference type="PROSITE" id="PS51192"/>
    </source>
</evidence>
<evidence type="ECO:0000256" key="7">
    <source>
        <dbReference type="ARBA" id="ARBA00022840"/>
    </source>
</evidence>
<feature type="compositionally biased region" description="Low complexity" evidence="11">
    <location>
        <begin position="1674"/>
        <end position="1713"/>
    </location>
</feature>
<dbReference type="Gene3D" id="2.40.50.40">
    <property type="match status" value="2"/>
</dbReference>
<dbReference type="GO" id="GO:0034728">
    <property type="term" value="P:nucleosome organization"/>
    <property type="evidence" value="ECO:0007669"/>
    <property type="project" value="TreeGrafter"/>
</dbReference>
<comment type="caution">
    <text evidence="15">The sequence shown here is derived from an EMBL/GenBank/DDBJ whole genome shotgun (WGS) entry which is preliminary data.</text>
</comment>
<dbReference type="SMART" id="SM00490">
    <property type="entry name" value="HELICc"/>
    <property type="match status" value="1"/>
</dbReference>
<feature type="compositionally biased region" description="Basic and acidic residues" evidence="11">
    <location>
        <begin position="1511"/>
        <end position="1527"/>
    </location>
</feature>
<feature type="domain" description="Helicase C-terminal" evidence="14">
    <location>
        <begin position="1021"/>
        <end position="1172"/>
    </location>
</feature>
<dbReference type="OMA" id="NFLMPNK"/>
<dbReference type="SUPFAM" id="SSF54160">
    <property type="entry name" value="Chromo domain-like"/>
    <property type="match status" value="2"/>
</dbReference>
<evidence type="ECO:0000313" key="16">
    <source>
        <dbReference type="Proteomes" id="UP000076078"/>
    </source>
</evidence>
<keyword evidence="5" id="KW-0378">Hydrolase</keyword>
<evidence type="ECO:0000313" key="15">
    <source>
        <dbReference type="EMBL" id="KYQ89093.1"/>
    </source>
</evidence>
<dbReference type="InterPro" id="IPR056302">
    <property type="entry name" value="CHD1-2/Hrp3_HTH"/>
</dbReference>
<feature type="region of interest" description="Disordered" evidence="11">
    <location>
        <begin position="202"/>
        <end position="457"/>
    </location>
</feature>
<dbReference type="SMART" id="SM01176">
    <property type="entry name" value="DUF4208"/>
    <property type="match status" value="1"/>
</dbReference>
<dbReference type="FunCoup" id="A0A151Z543">
    <property type="interactions" value="526"/>
</dbReference>
<dbReference type="InterPro" id="IPR027417">
    <property type="entry name" value="P-loop_NTPase"/>
</dbReference>
<sequence>MNNYAAAVTGNVNTQLTPQQLGNLIQQQQQQQLQQTQQPLPVQFNPQLHSYNNMNNNNSNSNGIYNNIPITNSNIPNVYTPQNLNLNTQPQVLLDNLILNNNNNSSSYNSFNNPQSAQSMFLPQSLPSQPLPTSQHMLYHNNNNISSGITSSSINHNIYSTVAQQLPTTVTTPQHLLSPKTTSPPVTSSTNSTTAVVSPLVNNDIDMNNNNNSVNNGIYSADESEDKNENITTEEPYEEMEEIEEEESEGKDESDDDYQSEGSDEDEDNDTFIKKSRQSEKDTQLQTRTTRSGRSQSKMIKFLSDDESEEESEEESSDSDYEPNKRKGKKKSLKKKKKQPARKQRSSKLDMELETLASTVRPTRERRSTVRLYQEIAGVSEDDQSGADQIDNDDDYQEDDENSGDDYQSDTETHDNVHMKNNDDDSEDYQEESDDSATKRKRAKNKKQFSENNTITHLNLRKRNVDFSVFNSEDDEEGEGNEMNIDGGVNTVVQQALVTEAPLDEDTIEKILDHRLKTTIKTEDDSNENGEKVKEDNEGFNVDNYEFLVKWKGWAHIHNTWDTYEHLVNFKGNKKLVNYTRIVIELYTWRQNASREDIEQADIQREMNRQEYQEYLKVERIIAQREVEPSADTKSLTQYLVKWCTLAYADVTWEYPEEISDKYQNEIDNFLIRQQTQQTSKANSISAKKRAEMGFTKLDKQPDYLNAGTLRDYQLEGLNWLIHSWINNTNVILADEMGLGKTIQTISLLSYLNIEQQMPGPFLVVVPLSTIENWQREFAKWAPQLNVVLYTGTSQSRTIIREYEFFCYSKLGKKKINFNILLTTYDFILKDRQHLGALKWDYLAVDEAHRLKNNESALHEVLKLYHTGNRLLVTGTPLQNSLKELWNLLNFLMPNKFHSLKEFQDQYSELKEKEQIAELHRVLKPHLLRRIKKDVEKSLPPKTERILRVDFAPLQKKYYKWILAKNFNELNKGVKGEKTTLLNIVTELKKTCNHPYLFESAVQESSGALEDLIKGSGKLILLDKLLLRLKETGHRVLIFSQMVRMLDILAEYLKKRSFQFQRLDGSMGNDKRNQAMDRFNAPDSPDFCFLLSTRAGGLGINLTTADTVIIFDSDWNPQNDLQAEARAHRIGQKNHVNIYRLVTKNSIEEDILERAKQKMVLDHLVIQTMEKSATASKSSSNVFNKEDLEKILKFGAEDLFKEANDETNQMPEMDIDEILSRAVVTNNDQPTDMNAGQELLNSFRVANFSTSTGKEKEDISWDKIIPDSERQGQSTTEDDPMMLLGTRRSRTEATLGNMPTLSSHEPLTITVKPKKEITFFNKKEIKILIRSLKKYGTHQRAKEILVDANFPTNKPVRATEDICKEIIESCRKAVRDNSDSSDKIHIVYNGTDINAIEMMQRVEDMEVLCDLCKPHMADHQHFRVTFPIRPVSWQVKWGPKEDAMVLMGSYKHGMGNWEAIQQDTSLGLDQIISLSNEDQDPTQKVKGPTLQRRVEALVKSAKDIYKTKKIQSDQEEVNVKKEGDKSSTRLSQRKRVPRTSNTTTTTTTTTTSSGRAVKPTPEKRKLSKYSDDDEDYQDEPHPKKKLKSRTGSSRRQSSGNSTTKSPSRSSGVPPKVKPEVQSPIRTSSGRLSMPPQKLNQSNNTVNSPSKFKQTPNQNSKHSSLMSDEETKSISSSRNTTTPERSRSSSRPSRSTSSTSTHSLSSSIRSSSGSELARKCKHLLNPLLPLLVKFQSLSDETSKKTREEKLTKTKKYLVKLGSSIDSIAEQEKSKKPPGSNEPSLLQALWEHASKYTASEGNELKQLYEKMSSKIETKNK</sequence>
<feature type="compositionally biased region" description="Low complexity" evidence="11">
    <location>
        <begin position="202"/>
        <end position="216"/>
    </location>
</feature>
<dbReference type="Pfam" id="PF00385">
    <property type="entry name" value="Chromo"/>
    <property type="match status" value="2"/>
</dbReference>
<dbReference type="GO" id="GO:0042393">
    <property type="term" value="F:histone binding"/>
    <property type="evidence" value="ECO:0007669"/>
    <property type="project" value="TreeGrafter"/>
</dbReference>
<dbReference type="InterPro" id="IPR014001">
    <property type="entry name" value="Helicase_ATP-bd"/>
</dbReference>
<evidence type="ECO:0000256" key="6">
    <source>
        <dbReference type="ARBA" id="ARBA00022806"/>
    </source>
</evidence>
<dbReference type="InterPro" id="IPR000330">
    <property type="entry name" value="SNF2_N"/>
</dbReference>
<keyword evidence="10" id="KW-0539">Nucleus</keyword>
<feature type="compositionally biased region" description="Basic and acidic residues" evidence="11">
    <location>
        <begin position="271"/>
        <end position="283"/>
    </location>
</feature>
<accession>A0A151Z543</accession>
<dbReference type="STRING" id="361077.A0A151Z543"/>
<feature type="compositionally biased region" description="Acidic residues" evidence="11">
    <location>
        <begin position="424"/>
        <end position="435"/>
    </location>
</feature>
<evidence type="ECO:0000256" key="10">
    <source>
        <dbReference type="ARBA" id="ARBA00023242"/>
    </source>
</evidence>
<dbReference type="Pfam" id="PF23588">
    <property type="entry name" value="HTH_CHD1_Hrp3"/>
    <property type="match status" value="1"/>
</dbReference>
<feature type="compositionally biased region" description="Acidic residues" evidence="11">
    <location>
        <begin position="235"/>
        <end position="270"/>
    </location>
</feature>
<evidence type="ECO:0000259" key="12">
    <source>
        <dbReference type="PROSITE" id="PS50013"/>
    </source>
</evidence>
<keyword evidence="3" id="KW-0677">Repeat</keyword>
<dbReference type="GO" id="GO:0005524">
    <property type="term" value="F:ATP binding"/>
    <property type="evidence" value="ECO:0007669"/>
    <property type="project" value="UniProtKB-KW"/>
</dbReference>
<dbReference type="EMBL" id="LODT01000042">
    <property type="protein sequence ID" value="KYQ89093.1"/>
    <property type="molecule type" value="Genomic_DNA"/>
</dbReference>
<comment type="subcellular location">
    <subcellularLocation>
        <location evidence="1">Nucleus</location>
    </subcellularLocation>
</comment>
<dbReference type="InterPro" id="IPR000953">
    <property type="entry name" value="Chromo/chromo_shadow_dom"/>
</dbReference>
<keyword evidence="6" id="KW-0347">Helicase</keyword>
<protein>
    <submittedName>
        <fullName evidence="15">Chromo domain-containing protein</fullName>
    </submittedName>
</protein>
<dbReference type="Pfam" id="PF13907">
    <property type="entry name" value="CHD1-like_C"/>
    <property type="match status" value="1"/>
</dbReference>
<keyword evidence="8" id="KW-0156">Chromatin regulator</keyword>
<dbReference type="GO" id="GO:0003682">
    <property type="term" value="F:chromatin binding"/>
    <property type="evidence" value="ECO:0007669"/>
    <property type="project" value="TreeGrafter"/>
</dbReference>
<dbReference type="InterPro" id="IPR049730">
    <property type="entry name" value="SNF2/RAD54-like_C"/>
</dbReference>
<dbReference type="Gene3D" id="3.40.50.300">
    <property type="entry name" value="P-loop containing nucleotide triphosphate hydrolases"/>
    <property type="match status" value="1"/>
</dbReference>
<feature type="region of interest" description="Disordered" evidence="11">
    <location>
        <begin position="174"/>
        <end position="193"/>
    </location>
</feature>
<evidence type="ECO:0000256" key="3">
    <source>
        <dbReference type="ARBA" id="ARBA00022737"/>
    </source>
</evidence>
<dbReference type="InterPro" id="IPR023780">
    <property type="entry name" value="Chromo_domain"/>
</dbReference>
<dbReference type="FunFam" id="3.40.50.10810:FF:000005">
    <property type="entry name" value="Photoperiod-independent early flowering 1"/>
    <property type="match status" value="1"/>
</dbReference>
<dbReference type="Gene3D" id="3.40.50.10810">
    <property type="entry name" value="Tandem AAA-ATPase domain"/>
    <property type="match status" value="1"/>
</dbReference>